<gene>
    <name evidence="9" type="ORF">ACFFUR_16965</name>
</gene>
<keyword evidence="10" id="KW-1185">Reference proteome</keyword>
<keyword evidence="5" id="KW-0119">Carbohydrate metabolism</keyword>
<evidence type="ECO:0000256" key="1">
    <source>
        <dbReference type="ARBA" id="ARBA00009865"/>
    </source>
</evidence>
<dbReference type="PANTHER" id="PTHR43772">
    <property type="entry name" value="ENDO-1,4-BETA-XYLANASE"/>
    <property type="match status" value="1"/>
</dbReference>
<dbReference type="CDD" id="cd18618">
    <property type="entry name" value="GH43_Xsa43E-like"/>
    <property type="match status" value="1"/>
</dbReference>
<evidence type="ECO:0000256" key="6">
    <source>
        <dbReference type="ARBA" id="ARBA00023295"/>
    </source>
</evidence>
<dbReference type="Gene3D" id="2.60.120.260">
    <property type="entry name" value="Galactose-binding domain-like"/>
    <property type="match status" value="1"/>
</dbReference>
<proteinExistence type="inferred from homology"/>
<dbReference type="SUPFAM" id="SSF49785">
    <property type="entry name" value="Galactose-binding domain-like"/>
    <property type="match status" value="1"/>
</dbReference>
<name>A0ABV5J9J9_9BACT</name>
<keyword evidence="2" id="KW-0858">Xylan degradation</keyword>
<dbReference type="InterPro" id="IPR052176">
    <property type="entry name" value="Glycosyl_Hydrlase_43_Enz"/>
</dbReference>
<dbReference type="PROSITE" id="PS51175">
    <property type="entry name" value="CBM6"/>
    <property type="match status" value="1"/>
</dbReference>
<evidence type="ECO:0000313" key="9">
    <source>
        <dbReference type="EMBL" id="MFB9213511.1"/>
    </source>
</evidence>
<evidence type="ECO:0000256" key="3">
    <source>
        <dbReference type="ARBA" id="ARBA00022729"/>
    </source>
</evidence>
<protein>
    <submittedName>
        <fullName evidence="9">Glycoside hydrolase family 43 protein</fullName>
    </submittedName>
</protein>
<dbReference type="InterPro" id="IPR005084">
    <property type="entry name" value="CBM6"/>
</dbReference>
<keyword evidence="3" id="KW-0732">Signal</keyword>
<dbReference type="CDD" id="cd04084">
    <property type="entry name" value="CBM6_xylanase-like"/>
    <property type="match status" value="1"/>
</dbReference>
<evidence type="ECO:0000259" key="8">
    <source>
        <dbReference type="PROSITE" id="PS51175"/>
    </source>
</evidence>
<keyword evidence="6 7" id="KW-0326">Glycosidase</keyword>
<evidence type="ECO:0000256" key="2">
    <source>
        <dbReference type="ARBA" id="ARBA00022651"/>
    </source>
</evidence>
<comment type="similarity">
    <text evidence="1 7">Belongs to the glycosyl hydrolase 43 family.</text>
</comment>
<keyword evidence="4 7" id="KW-0378">Hydrolase</keyword>
<dbReference type="InterPro" id="IPR006584">
    <property type="entry name" value="Cellulose-bd_IV"/>
</dbReference>
<evidence type="ECO:0000256" key="4">
    <source>
        <dbReference type="ARBA" id="ARBA00022801"/>
    </source>
</evidence>
<evidence type="ECO:0000313" key="10">
    <source>
        <dbReference type="Proteomes" id="UP001589654"/>
    </source>
</evidence>
<dbReference type="RefSeq" id="WP_290248945.1">
    <property type="nucleotide sequence ID" value="NZ_JAUFQT010000002.1"/>
</dbReference>
<dbReference type="Pfam" id="PF04616">
    <property type="entry name" value="Glyco_hydro_43"/>
    <property type="match status" value="1"/>
</dbReference>
<dbReference type="Pfam" id="PF03422">
    <property type="entry name" value="CBM_6"/>
    <property type="match status" value="1"/>
</dbReference>
<evidence type="ECO:0000256" key="5">
    <source>
        <dbReference type="ARBA" id="ARBA00023277"/>
    </source>
</evidence>
<organism evidence="9 10">
    <name type="scientific">Echinicola jeungdonensis</name>
    <dbReference type="NCBI Taxonomy" id="709343"/>
    <lineage>
        <taxon>Bacteria</taxon>
        <taxon>Pseudomonadati</taxon>
        <taxon>Bacteroidota</taxon>
        <taxon>Cytophagia</taxon>
        <taxon>Cytophagales</taxon>
        <taxon>Cyclobacteriaceae</taxon>
        <taxon>Echinicola</taxon>
    </lineage>
</organism>
<feature type="domain" description="CBM6" evidence="8">
    <location>
        <begin position="323"/>
        <end position="445"/>
    </location>
</feature>
<dbReference type="GO" id="GO:0016787">
    <property type="term" value="F:hydrolase activity"/>
    <property type="evidence" value="ECO:0007669"/>
    <property type="project" value="UniProtKB-KW"/>
</dbReference>
<accession>A0ABV5J9J9</accession>
<dbReference type="InterPro" id="IPR023296">
    <property type="entry name" value="Glyco_hydro_beta-prop_sf"/>
</dbReference>
<keyword evidence="2" id="KW-0624">Polysaccharide degradation</keyword>
<dbReference type="Proteomes" id="UP001589654">
    <property type="component" value="Unassembled WGS sequence"/>
</dbReference>
<dbReference type="SMART" id="SM00606">
    <property type="entry name" value="CBD_IV"/>
    <property type="match status" value="1"/>
</dbReference>
<dbReference type="SUPFAM" id="SSF75005">
    <property type="entry name" value="Arabinanase/levansucrase/invertase"/>
    <property type="match status" value="1"/>
</dbReference>
<sequence length="446" mass="50895">MMIRFKIFATIFIWNVLAFTGLAQESIKQKPIIQSKFTADPAPMVYNDTVFLYTSHDEDDAEGFKMLDWLLYTTTDMVNWTEHGAVASLKDFSWARQDNGAWAVQCIERNGKFYLYCPMHGGGIGVLVSDNPYGPFKDPLGKRLIETDHIWNDIDPSPFIDDDGQAYLYWGNPDIYYVKLNEDMISYSGGVIKEPSKPDNYQEGPWVWKRNGHYYMAYASTCCPEGIGYAMSDSPSGPWEYKGMIMDASEKTRGNHPGIIDYKGESYVFGHSYDLLKHETSTFYERRSVDLDEMQYNADGTIRNRHYWSIEGPDQVVSFNPFHWVEAETMAWSKGVKSKKDTLTGVFVSQIHNGDFIQVSGVDFAEGAMKFEANVAPLLGGQVDIRLDDKDGTLIGVCEIENTGGENVWNTFETKVEKITGVHDLFFVFRGREGELFKFDSWRFIK</sequence>
<dbReference type="EMBL" id="JBHMEW010000068">
    <property type="protein sequence ID" value="MFB9213511.1"/>
    <property type="molecule type" value="Genomic_DNA"/>
</dbReference>
<reference evidence="9 10" key="1">
    <citation type="submission" date="2024-09" db="EMBL/GenBank/DDBJ databases">
        <authorList>
            <person name="Sun Q."/>
            <person name="Mori K."/>
        </authorList>
    </citation>
    <scope>NUCLEOTIDE SEQUENCE [LARGE SCALE GENOMIC DNA]</scope>
    <source>
        <strain evidence="9 10">CECT 7682</strain>
    </source>
</reference>
<comment type="caution">
    <text evidence="9">The sequence shown here is derived from an EMBL/GenBank/DDBJ whole genome shotgun (WGS) entry which is preliminary data.</text>
</comment>
<dbReference type="InterPro" id="IPR008979">
    <property type="entry name" value="Galactose-bd-like_sf"/>
</dbReference>
<dbReference type="Gene3D" id="2.115.10.20">
    <property type="entry name" value="Glycosyl hydrolase domain, family 43"/>
    <property type="match status" value="1"/>
</dbReference>
<evidence type="ECO:0000256" key="7">
    <source>
        <dbReference type="RuleBase" id="RU361187"/>
    </source>
</evidence>
<dbReference type="InterPro" id="IPR006710">
    <property type="entry name" value="Glyco_hydro_43"/>
</dbReference>
<dbReference type="PANTHER" id="PTHR43772:SF2">
    <property type="entry name" value="PUTATIVE (AFU_ORTHOLOGUE AFUA_2G04480)-RELATED"/>
    <property type="match status" value="1"/>
</dbReference>